<gene>
    <name evidence="2" type="ORF">SAMN02745166_04000</name>
</gene>
<dbReference type="AlphaFoldDB" id="A0A1T4YSC1"/>
<dbReference type="EMBL" id="FUYE01000016">
    <property type="protein sequence ID" value="SKB04171.1"/>
    <property type="molecule type" value="Genomic_DNA"/>
</dbReference>
<feature type="transmembrane region" description="Helical" evidence="1">
    <location>
        <begin position="12"/>
        <end position="31"/>
    </location>
</feature>
<evidence type="ECO:0000313" key="3">
    <source>
        <dbReference type="Proteomes" id="UP000190774"/>
    </source>
</evidence>
<accession>A0A1T4YSC1</accession>
<keyword evidence="1" id="KW-0472">Membrane</keyword>
<dbReference type="RefSeq" id="WP_078815157.1">
    <property type="nucleotide sequence ID" value="NZ_FUYE01000016.1"/>
</dbReference>
<dbReference type="Proteomes" id="UP000190774">
    <property type="component" value="Unassembled WGS sequence"/>
</dbReference>
<keyword evidence="1" id="KW-0812">Transmembrane</keyword>
<evidence type="ECO:0000256" key="1">
    <source>
        <dbReference type="SAM" id="Phobius"/>
    </source>
</evidence>
<keyword evidence="3" id="KW-1185">Reference proteome</keyword>
<evidence type="ECO:0000313" key="2">
    <source>
        <dbReference type="EMBL" id="SKB04171.1"/>
    </source>
</evidence>
<protein>
    <submittedName>
        <fullName evidence="2">Uncharacterized protein</fullName>
    </submittedName>
</protein>
<organism evidence="2 3">
    <name type="scientific">Prosthecobacter debontii</name>
    <dbReference type="NCBI Taxonomy" id="48467"/>
    <lineage>
        <taxon>Bacteria</taxon>
        <taxon>Pseudomonadati</taxon>
        <taxon>Verrucomicrobiota</taxon>
        <taxon>Verrucomicrobiia</taxon>
        <taxon>Verrucomicrobiales</taxon>
        <taxon>Verrucomicrobiaceae</taxon>
        <taxon>Prosthecobacter</taxon>
    </lineage>
</organism>
<name>A0A1T4YSC1_9BACT</name>
<proteinExistence type="predicted"/>
<sequence>MRVKWTVGRIILAVLAVGFLGIGLTSLWLGFQNDRDFETWGNHLLMEGPVDLSEPGEFTFSCVQLSKIPHSAQLRLKLPEEFQEKDREELMEMMAPLEATLTVGPEVELNMPLLLKHRTLRDKQVPLFRIPLLGKGTHEAKLKVEHGVPALKGVPQRIEGRYRLCGCEQLVGVVGKVLGTVLILLGLPFAIPLVCGILRERKVTVTADPTRPGKTDEPS</sequence>
<reference evidence="3" key="1">
    <citation type="submission" date="2017-02" db="EMBL/GenBank/DDBJ databases">
        <authorList>
            <person name="Varghese N."/>
            <person name="Submissions S."/>
        </authorList>
    </citation>
    <scope>NUCLEOTIDE SEQUENCE [LARGE SCALE GENOMIC DNA]</scope>
    <source>
        <strain evidence="3">ATCC 700200</strain>
    </source>
</reference>
<keyword evidence="1" id="KW-1133">Transmembrane helix</keyword>
<dbReference type="STRING" id="48467.SAMN02745166_04000"/>
<feature type="transmembrane region" description="Helical" evidence="1">
    <location>
        <begin position="177"/>
        <end position="198"/>
    </location>
</feature>